<keyword evidence="6" id="KW-0653">Protein transport</keyword>
<evidence type="ECO:0000256" key="3">
    <source>
        <dbReference type="ARBA" id="ARBA00022448"/>
    </source>
</evidence>
<dbReference type="PANTHER" id="PTHR12309">
    <property type="entry name" value="SEC61 GAMMA SUBUNIT"/>
    <property type="match status" value="1"/>
</dbReference>
<evidence type="ECO:0000256" key="5">
    <source>
        <dbReference type="ARBA" id="ARBA00022824"/>
    </source>
</evidence>
<comment type="subcellular location">
    <subcellularLocation>
        <location evidence="1">Endoplasmic reticulum membrane</location>
        <topology evidence="1">Single-pass membrane protein</topology>
    </subcellularLocation>
</comment>
<evidence type="ECO:0000256" key="2">
    <source>
        <dbReference type="ARBA" id="ARBA00008274"/>
    </source>
</evidence>
<evidence type="ECO:0000256" key="1">
    <source>
        <dbReference type="ARBA" id="ARBA00004389"/>
    </source>
</evidence>
<evidence type="ECO:0000313" key="12">
    <source>
        <dbReference type="Proteomes" id="UP001497600"/>
    </source>
</evidence>
<evidence type="ECO:0000256" key="10">
    <source>
        <dbReference type="SAM" id="Phobius"/>
    </source>
</evidence>
<proteinExistence type="inferred from homology"/>
<keyword evidence="3" id="KW-0813">Transport</keyword>
<evidence type="ECO:0000256" key="8">
    <source>
        <dbReference type="ARBA" id="ARBA00023010"/>
    </source>
</evidence>
<organism evidence="11 12">
    <name type="scientific">[Candida] anglica</name>
    <dbReference type="NCBI Taxonomy" id="148631"/>
    <lineage>
        <taxon>Eukaryota</taxon>
        <taxon>Fungi</taxon>
        <taxon>Dikarya</taxon>
        <taxon>Ascomycota</taxon>
        <taxon>Saccharomycotina</taxon>
        <taxon>Pichiomycetes</taxon>
        <taxon>Debaryomycetaceae</taxon>
        <taxon>Kurtzmaniella</taxon>
    </lineage>
</organism>
<dbReference type="EMBL" id="OZ004260">
    <property type="protein sequence ID" value="CAK7922371.1"/>
    <property type="molecule type" value="Genomic_DNA"/>
</dbReference>
<keyword evidence="9 10" id="KW-0472">Membrane</keyword>
<evidence type="ECO:0000256" key="7">
    <source>
        <dbReference type="ARBA" id="ARBA00022989"/>
    </source>
</evidence>
<dbReference type="InterPro" id="IPR008158">
    <property type="entry name" value="Translocase_Sec61-g"/>
</dbReference>
<feature type="transmembrane region" description="Helical" evidence="10">
    <location>
        <begin position="35"/>
        <end position="56"/>
    </location>
</feature>
<evidence type="ECO:0000313" key="11">
    <source>
        <dbReference type="EMBL" id="CAK7922371.1"/>
    </source>
</evidence>
<keyword evidence="12" id="KW-1185">Reference proteome</keyword>
<evidence type="ECO:0000256" key="4">
    <source>
        <dbReference type="ARBA" id="ARBA00022692"/>
    </source>
</evidence>
<keyword evidence="7 10" id="KW-1133">Transmembrane helix</keyword>
<dbReference type="HAMAP" id="MF_00422">
    <property type="entry name" value="SecE"/>
    <property type="match status" value="1"/>
</dbReference>
<name>A0ABP0EM37_9ASCO</name>
<accession>A0ABP0EM37</accession>
<keyword evidence="5" id="KW-0256">Endoplasmic reticulum</keyword>
<dbReference type="InterPro" id="IPR001901">
    <property type="entry name" value="Translocase_SecE/Sec61-g"/>
</dbReference>
<reference evidence="11 12" key="1">
    <citation type="submission" date="2024-01" db="EMBL/GenBank/DDBJ databases">
        <authorList>
            <consortium name="Genoscope - CEA"/>
            <person name="William W."/>
        </authorList>
    </citation>
    <scope>NUCLEOTIDE SEQUENCE [LARGE SCALE GENOMIC DNA]</scope>
    <source>
        <strain evidence="11 12">29B2s-10</strain>
    </source>
</reference>
<dbReference type="Pfam" id="PF00584">
    <property type="entry name" value="SecE"/>
    <property type="match status" value="1"/>
</dbReference>
<keyword evidence="8" id="KW-0811">Translocation</keyword>
<keyword evidence="4 10" id="KW-0812">Transmembrane</keyword>
<evidence type="ECO:0000256" key="9">
    <source>
        <dbReference type="ARBA" id="ARBA00023136"/>
    </source>
</evidence>
<dbReference type="Proteomes" id="UP001497600">
    <property type="component" value="Chromosome H"/>
</dbReference>
<dbReference type="InterPro" id="IPR023391">
    <property type="entry name" value="Prot_translocase_SecE_dom_sf"/>
</dbReference>
<evidence type="ECO:0000256" key="6">
    <source>
        <dbReference type="ARBA" id="ARBA00022927"/>
    </source>
</evidence>
<protein>
    <submittedName>
        <fullName evidence="11">Protein transport protein Sss1p</fullName>
    </submittedName>
</protein>
<dbReference type="PROSITE" id="PS01067">
    <property type="entry name" value="SECE_SEC61G"/>
    <property type="match status" value="1"/>
</dbReference>
<comment type="similarity">
    <text evidence="2">Belongs to the SecE/SEC61-gamma family.</text>
</comment>
<sequence>MAAEGLEKFTEVPVEFFKDGSAFVKKCQKPTKKEYFQIIRAVGVGFVMMGVIGYVVKLLHIPIRYLIV</sequence>
<gene>
    <name evidence="11" type="primary">SSS1</name>
    <name evidence="11" type="ORF">CAAN4_H25950</name>
</gene>
<dbReference type="SUPFAM" id="SSF103456">
    <property type="entry name" value="Preprotein translocase SecE subunit"/>
    <property type="match status" value="1"/>
</dbReference>
<dbReference type="Gene3D" id="1.20.5.820">
    <property type="entry name" value="Preprotein translocase SecE subunit"/>
    <property type="match status" value="1"/>
</dbReference>
<dbReference type="NCBIfam" id="TIGR00327">
    <property type="entry name" value="secE_euk_arch"/>
    <property type="match status" value="1"/>
</dbReference>